<dbReference type="AlphaFoldDB" id="A0A2H5FJ42"/>
<feature type="repeat" description="ANK" evidence="3">
    <location>
        <begin position="38"/>
        <end position="70"/>
    </location>
</feature>
<sequence>MEIKSNMNLILNAVEIGQIGVVRALILEGRDVNEFSQGGNCPLLEAASRNDSKIVALLLQHGANPMVEDPKGQTPLYWAQRYKNTEMEEMITNRLNESIRLHTSF</sequence>
<dbReference type="SUPFAM" id="SSF48403">
    <property type="entry name" value="Ankyrin repeat"/>
    <property type="match status" value="1"/>
</dbReference>
<dbReference type="RefSeq" id="WP_101899279.1">
    <property type="nucleotide sequence ID" value="NZ_CP025491.2"/>
</dbReference>
<dbReference type="EMBL" id="CP025491">
    <property type="protein sequence ID" value="AUH71551.1"/>
    <property type="molecule type" value="Genomic_DNA"/>
</dbReference>
<name>A0A2H5FJ42_9GAMM</name>
<dbReference type="SMART" id="SM00248">
    <property type="entry name" value="ANK"/>
    <property type="match status" value="3"/>
</dbReference>
<dbReference type="GO" id="GO:0085020">
    <property type="term" value="P:protein K6-linked ubiquitination"/>
    <property type="evidence" value="ECO:0007669"/>
    <property type="project" value="TreeGrafter"/>
</dbReference>
<dbReference type="KEGG" id="lsh:CAB17_05295"/>
<dbReference type="PROSITE" id="PS50088">
    <property type="entry name" value="ANK_REPEAT"/>
    <property type="match status" value="1"/>
</dbReference>
<organism evidence="4 5">
    <name type="scientific">Legionella sainthelensi</name>
    <dbReference type="NCBI Taxonomy" id="28087"/>
    <lineage>
        <taxon>Bacteria</taxon>
        <taxon>Pseudomonadati</taxon>
        <taxon>Pseudomonadota</taxon>
        <taxon>Gammaproteobacteria</taxon>
        <taxon>Legionellales</taxon>
        <taxon>Legionellaceae</taxon>
        <taxon>Legionella</taxon>
    </lineage>
</organism>
<dbReference type="InterPro" id="IPR002110">
    <property type="entry name" value="Ankyrin_rpt"/>
</dbReference>
<dbReference type="Proteomes" id="UP000234343">
    <property type="component" value="Chromosome"/>
</dbReference>
<dbReference type="Gene3D" id="1.25.40.20">
    <property type="entry name" value="Ankyrin repeat-containing domain"/>
    <property type="match status" value="1"/>
</dbReference>
<dbReference type="PANTHER" id="PTHR24171:SF8">
    <property type="entry name" value="BRCA1-ASSOCIATED RING DOMAIN PROTEIN 1"/>
    <property type="match status" value="1"/>
</dbReference>
<dbReference type="InterPro" id="IPR036770">
    <property type="entry name" value="Ankyrin_rpt-contain_sf"/>
</dbReference>
<dbReference type="Pfam" id="PF12796">
    <property type="entry name" value="Ank_2"/>
    <property type="match status" value="1"/>
</dbReference>
<gene>
    <name evidence="4" type="ORF">CAB17_05295</name>
</gene>
<keyword evidence="5" id="KW-1185">Reference proteome</keyword>
<dbReference type="PANTHER" id="PTHR24171">
    <property type="entry name" value="ANKYRIN REPEAT DOMAIN-CONTAINING PROTEIN 39-RELATED"/>
    <property type="match status" value="1"/>
</dbReference>
<evidence type="ECO:0000313" key="4">
    <source>
        <dbReference type="EMBL" id="AUH71551.1"/>
    </source>
</evidence>
<proteinExistence type="predicted"/>
<keyword evidence="1" id="KW-0677">Repeat</keyword>
<evidence type="ECO:0000313" key="5">
    <source>
        <dbReference type="Proteomes" id="UP000234343"/>
    </source>
</evidence>
<reference evidence="4 5" key="1">
    <citation type="submission" date="2017-12" db="EMBL/GenBank/DDBJ databases">
        <title>Legionella sainthelensi LA01-117, whole genome sequence of a clinical isolate from New Zealand.</title>
        <authorList>
            <person name="Cree S.L."/>
            <person name="Slow S."/>
            <person name="Kennedy M.A."/>
            <person name="Murdoch D.R."/>
            <person name="Biggs P.J."/>
            <person name="Anderson T."/>
        </authorList>
    </citation>
    <scope>NUCLEOTIDE SEQUENCE [LARGE SCALE GENOMIC DNA]</scope>
    <source>
        <strain evidence="4 5">LA01-117</strain>
    </source>
</reference>
<evidence type="ECO:0000256" key="1">
    <source>
        <dbReference type="ARBA" id="ARBA00022737"/>
    </source>
</evidence>
<dbReference type="PROSITE" id="PS50297">
    <property type="entry name" value="ANK_REP_REGION"/>
    <property type="match status" value="1"/>
</dbReference>
<accession>A0A2H5FJ42</accession>
<keyword evidence="2 3" id="KW-0040">ANK repeat</keyword>
<dbReference type="GO" id="GO:0004842">
    <property type="term" value="F:ubiquitin-protein transferase activity"/>
    <property type="evidence" value="ECO:0007669"/>
    <property type="project" value="TreeGrafter"/>
</dbReference>
<protein>
    <submittedName>
        <fullName evidence="4">Ankyrin repeat domain-containing protein</fullName>
    </submittedName>
</protein>
<evidence type="ECO:0000256" key="3">
    <source>
        <dbReference type="PROSITE-ProRule" id="PRU00023"/>
    </source>
</evidence>
<evidence type="ECO:0000256" key="2">
    <source>
        <dbReference type="ARBA" id="ARBA00023043"/>
    </source>
</evidence>